<feature type="domain" description="CN hydrolase" evidence="9">
    <location>
        <begin position="212"/>
        <end position="440"/>
    </location>
</feature>
<evidence type="ECO:0000256" key="1">
    <source>
        <dbReference type="ARBA" id="ARBA00004651"/>
    </source>
</evidence>
<dbReference type="Pfam" id="PF20154">
    <property type="entry name" value="LNT_N"/>
    <property type="match status" value="1"/>
</dbReference>
<organism evidence="10 11">
    <name type="scientific">Deinococcus yavapaiensis KR-236</name>
    <dbReference type="NCBI Taxonomy" id="694435"/>
    <lineage>
        <taxon>Bacteria</taxon>
        <taxon>Thermotogati</taxon>
        <taxon>Deinococcota</taxon>
        <taxon>Deinococci</taxon>
        <taxon>Deinococcales</taxon>
        <taxon>Deinococcaceae</taxon>
        <taxon>Deinococcus</taxon>
    </lineage>
</organism>
<comment type="pathway">
    <text evidence="8">Protein modification; lipoprotein biosynthesis (N-acyl transfer).</text>
</comment>
<feature type="transmembrane region" description="Helical" evidence="8">
    <location>
        <begin position="50"/>
        <end position="67"/>
    </location>
</feature>
<dbReference type="EMBL" id="QJSX01000010">
    <property type="protein sequence ID" value="PYE53035.1"/>
    <property type="molecule type" value="Genomic_DNA"/>
</dbReference>
<dbReference type="InterPro" id="IPR004563">
    <property type="entry name" value="Apolipo_AcylTrfase"/>
</dbReference>
<comment type="subcellular location">
    <subcellularLocation>
        <location evidence="1 8">Cell membrane</location>
        <topology evidence="1 8">Multi-pass membrane protein</topology>
    </subcellularLocation>
</comment>
<dbReference type="GO" id="GO:0016410">
    <property type="term" value="F:N-acyltransferase activity"/>
    <property type="evidence" value="ECO:0007669"/>
    <property type="project" value="UniProtKB-UniRule"/>
</dbReference>
<reference evidence="10 11" key="1">
    <citation type="submission" date="2018-06" db="EMBL/GenBank/DDBJ databases">
        <title>Genomic Encyclopedia of Type Strains, Phase IV (KMG-IV): sequencing the most valuable type-strain genomes for metagenomic binning, comparative biology and taxonomic classification.</title>
        <authorList>
            <person name="Goeker M."/>
        </authorList>
    </citation>
    <scope>NUCLEOTIDE SEQUENCE [LARGE SCALE GENOMIC DNA]</scope>
    <source>
        <strain evidence="10 11">DSM 18048</strain>
    </source>
</reference>
<dbReference type="InterPro" id="IPR003010">
    <property type="entry name" value="C-N_Hydrolase"/>
</dbReference>
<feature type="transmembrane region" description="Helical" evidence="8">
    <location>
        <begin position="27"/>
        <end position="43"/>
    </location>
</feature>
<evidence type="ECO:0000256" key="7">
    <source>
        <dbReference type="ARBA" id="ARBA00023315"/>
    </source>
</evidence>
<dbReference type="OrthoDB" id="9804277at2"/>
<dbReference type="GO" id="GO:0042158">
    <property type="term" value="P:lipoprotein biosynthetic process"/>
    <property type="evidence" value="ECO:0007669"/>
    <property type="project" value="UniProtKB-UniRule"/>
</dbReference>
<keyword evidence="11" id="KW-1185">Reference proteome</keyword>
<accession>A0A318SKD2</accession>
<comment type="function">
    <text evidence="8">Catalyzes the phospholipid dependent N-acylation of the N-terminal cysteine of apolipoprotein, the last step in lipoprotein maturation.</text>
</comment>
<evidence type="ECO:0000313" key="11">
    <source>
        <dbReference type="Proteomes" id="UP000248326"/>
    </source>
</evidence>
<proteinExistence type="inferred from homology"/>
<feature type="transmembrane region" description="Helical" evidence="8">
    <location>
        <begin position="154"/>
        <end position="175"/>
    </location>
</feature>
<comment type="catalytic activity">
    <reaction evidence="8">
        <text>N-terminal S-1,2-diacyl-sn-glyceryl-L-cysteinyl-[lipoprotein] + a glycerophospholipid = N-acyl-S-1,2-diacyl-sn-glyceryl-L-cysteinyl-[lipoprotein] + a 2-acyl-sn-glycero-3-phospholipid + H(+)</text>
        <dbReference type="Rhea" id="RHEA:48228"/>
        <dbReference type="Rhea" id="RHEA-COMP:14681"/>
        <dbReference type="Rhea" id="RHEA-COMP:14684"/>
        <dbReference type="ChEBI" id="CHEBI:15378"/>
        <dbReference type="ChEBI" id="CHEBI:136912"/>
        <dbReference type="ChEBI" id="CHEBI:140656"/>
        <dbReference type="ChEBI" id="CHEBI:140657"/>
        <dbReference type="ChEBI" id="CHEBI:140660"/>
        <dbReference type="EC" id="2.3.1.269"/>
    </reaction>
</comment>
<dbReference type="Pfam" id="PF00795">
    <property type="entry name" value="CN_hydrolase"/>
    <property type="match status" value="1"/>
</dbReference>
<feature type="transmembrane region" description="Helical" evidence="8">
    <location>
        <begin position="113"/>
        <end position="134"/>
    </location>
</feature>
<keyword evidence="6 8" id="KW-0472">Membrane</keyword>
<dbReference type="CDD" id="cd07571">
    <property type="entry name" value="ALP_N-acyl_transferase"/>
    <property type="match status" value="1"/>
</dbReference>
<dbReference type="SUPFAM" id="SSF56317">
    <property type="entry name" value="Carbon-nitrogen hydrolase"/>
    <property type="match status" value="1"/>
</dbReference>
<dbReference type="HAMAP" id="MF_01148">
    <property type="entry name" value="Lnt"/>
    <property type="match status" value="1"/>
</dbReference>
<comment type="similarity">
    <text evidence="8">Belongs to the CN hydrolase family. Apolipoprotein N-acyltransferase subfamily.</text>
</comment>
<keyword evidence="3 8" id="KW-0808">Transferase</keyword>
<keyword evidence="5 8" id="KW-1133">Transmembrane helix</keyword>
<dbReference type="Gene3D" id="3.60.110.10">
    <property type="entry name" value="Carbon-nitrogen hydrolase"/>
    <property type="match status" value="1"/>
</dbReference>
<evidence type="ECO:0000313" key="10">
    <source>
        <dbReference type="EMBL" id="PYE53035.1"/>
    </source>
</evidence>
<dbReference type="RefSeq" id="WP_110887250.1">
    <property type="nucleotide sequence ID" value="NZ_QJSX01000010.1"/>
</dbReference>
<evidence type="ECO:0000256" key="2">
    <source>
        <dbReference type="ARBA" id="ARBA00022475"/>
    </source>
</evidence>
<name>A0A318SKD2_9DEIO</name>
<gene>
    <name evidence="8" type="primary">lnt</name>
    <name evidence="10" type="ORF">DES52_11018</name>
</gene>
<dbReference type="PROSITE" id="PS50263">
    <property type="entry name" value="CN_HYDROLASE"/>
    <property type="match status" value="1"/>
</dbReference>
<dbReference type="Proteomes" id="UP000248326">
    <property type="component" value="Unassembled WGS sequence"/>
</dbReference>
<keyword evidence="7 8" id="KW-0012">Acyltransferase</keyword>
<dbReference type="AlphaFoldDB" id="A0A318SKD2"/>
<keyword evidence="10" id="KW-0449">Lipoprotein</keyword>
<protein>
    <recommendedName>
        <fullName evidence="8">Apolipoprotein N-acyltransferase</fullName>
        <shortName evidence="8">ALP N-acyltransferase</shortName>
        <ecNumber evidence="8">2.3.1.269</ecNumber>
    </recommendedName>
</protein>
<evidence type="ECO:0000256" key="4">
    <source>
        <dbReference type="ARBA" id="ARBA00022692"/>
    </source>
</evidence>
<dbReference type="NCBIfam" id="TIGR00546">
    <property type="entry name" value="lnt"/>
    <property type="match status" value="1"/>
</dbReference>
<dbReference type="EC" id="2.3.1.269" evidence="8"/>
<evidence type="ECO:0000256" key="5">
    <source>
        <dbReference type="ARBA" id="ARBA00022989"/>
    </source>
</evidence>
<comment type="caution">
    <text evidence="10">The sequence shown here is derived from an EMBL/GenBank/DDBJ whole genome shotgun (WGS) entry which is preliminary data.</text>
</comment>
<evidence type="ECO:0000256" key="6">
    <source>
        <dbReference type="ARBA" id="ARBA00023136"/>
    </source>
</evidence>
<feature type="transmembrane region" description="Helical" evidence="8">
    <location>
        <begin position="79"/>
        <end position="101"/>
    </location>
</feature>
<dbReference type="InterPro" id="IPR036526">
    <property type="entry name" value="C-N_Hydrolase_sf"/>
</dbReference>
<dbReference type="GO" id="GO:0005886">
    <property type="term" value="C:plasma membrane"/>
    <property type="evidence" value="ECO:0007669"/>
    <property type="project" value="UniProtKB-SubCell"/>
</dbReference>
<dbReference type="InterPro" id="IPR045378">
    <property type="entry name" value="LNT_N"/>
</dbReference>
<feature type="transmembrane region" description="Helical" evidence="8">
    <location>
        <begin position="182"/>
        <end position="198"/>
    </location>
</feature>
<evidence type="ECO:0000256" key="3">
    <source>
        <dbReference type="ARBA" id="ARBA00022679"/>
    </source>
</evidence>
<keyword evidence="4 8" id="KW-0812">Transmembrane</keyword>
<dbReference type="PANTHER" id="PTHR38686">
    <property type="entry name" value="APOLIPOPROTEIN N-ACYLTRANSFERASE"/>
    <property type="match status" value="1"/>
</dbReference>
<evidence type="ECO:0000259" key="9">
    <source>
        <dbReference type="PROSITE" id="PS50263"/>
    </source>
</evidence>
<keyword evidence="2 8" id="KW-1003">Cell membrane</keyword>
<dbReference type="UniPathway" id="UPA00666"/>
<dbReference type="PANTHER" id="PTHR38686:SF1">
    <property type="entry name" value="APOLIPOPROTEIN N-ACYLTRANSFERASE"/>
    <property type="match status" value="1"/>
</dbReference>
<sequence>MPILIAALALLLGAALAGCSIPLPWSFLAPVPLAFLFAFVAAAPTPKNGAWRAFLAGFAFFTLHLMWLPESFGAGFGPFGVVMFLPVFALLGVFVALLAFVTSSLTSAWWARVWLLAFGWVLVEWLRHLGPLAFPWGTLGYTTLPTPAVQIADLGGVLLLSLLVTSTGATLAMLVRREWRPLVPMTLLWLGALGYGASRTLPQGEPGRALLLRTTFAQFEKVFDFDAYWNQQLALTSQVQPGELVVWSETSVLSPAWIDRLPNRPMITGVNYSNSDGSWSNSVISWNDGVLARGDKVKLVPFGEYSPLARELRPVYDFFYTRFVGAPFTVRRPGTDMRPLPLEGRAYGAYICYESVFGALTAKLAREGAEVLVNVSNDGWFNPLGVAQHFAMGRVRAIETRRYVLRSVNLGVAGVVDPLGRPGTTFDGPSSGVVHARFDFLSAETPYTRFGDLPVVLLSAALALATLFLARRASPQESSKQRLWYRGRGEG</sequence>
<evidence type="ECO:0000256" key="8">
    <source>
        <dbReference type="HAMAP-Rule" id="MF_01148"/>
    </source>
</evidence>